<proteinExistence type="predicted"/>
<evidence type="ECO:0000313" key="3">
    <source>
        <dbReference type="Proteomes" id="UP000823637"/>
    </source>
</evidence>
<gene>
    <name evidence="2" type="ORF">IAC32_03980</name>
</gene>
<keyword evidence="1" id="KW-0732">Signal</keyword>
<feature type="chain" id="PRO_5038395179" evidence="1">
    <location>
        <begin position="23"/>
        <end position="469"/>
    </location>
</feature>
<dbReference type="Proteomes" id="UP000823637">
    <property type="component" value="Unassembled WGS sequence"/>
</dbReference>
<dbReference type="EMBL" id="JADIMR010000055">
    <property type="protein sequence ID" value="MBO8446887.1"/>
    <property type="molecule type" value="Genomic_DNA"/>
</dbReference>
<dbReference type="AlphaFoldDB" id="A0A9D9EGJ5"/>
<evidence type="ECO:0000313" key="2">
    <source>
        <dbReference type="EMBL" id="MBO8446887.1"/>
    </source>
</evidence>
<name>A0A9D9EGJ5_9BACT</name>
<reference evidence="2" key="2">
    <citation type="journal article" date="2021" name="PeerJ">
        <title>Extensive microbial diversity within the chicken gut microbiome revealed by metagenomics and culture.</title>
        <authorList>
            <person name="Gilroy R."/>
            <person name="Ravi A."/>
            <person name="Getino M."/>
            <person name="Pursley I."/>
            <person name="Horton D.L."/>
            <person name="Alikhan N.F."/>
            <person name="Baker D."/>
            <person name="Gharbi K."/>
            <person name="Hall N."/>
            <person name="Watson M."/>
            <person name="Adriaenssens E.M."/>
            <person name="Foster-Nyarko E."/>
            <person name="Jarju S."/>
            <person name="Secka A."/>
            <person name="Antonio M."/>
            <person name="Oren A."/>
            <person name="Chaudhuri R.R."/>
            <person name="La Ragione R."/>
            <person name="Hildebrand F."/>
            <person name="Pallen M.J."/>
        </authorList>
    </citation>
    <scope>NUCLEOTIDE SEQUENCE</scope>
    <source>
        <strain evidence="2">D3-1215</strain>
    </source>
</reference>
<sequence length="469" mass="52885">MNRLKKVLLSSAILLSVATAYGEQLVIEEAGPPIVQESVVAKHQGVDDDKGKLQKYMRSSIATMMVYHPEDEFAPDIKDAFTVIPTPDKYNNHDLSIKSISYNNLRIKGRNKAGLFKERYGNVLKKREIRKNGEAIEDFVNRLGIAKILVAKWFNLQGDSLDSAFFNMELVQERGLYNATVLDAEIAARTVRGFRLLADAGEELIGNTYLLVNDMTYITAEQRAQAAKIAMAILGGVVNGLTGSDSGTDLYDASARIADSFTGFTVKNHSYLMRLVWNDSIASVFYNNYYTDKPDYGKIAAFLEDSTTFRMEYVAHEFESGSKTTLKGQYDRHDLIKIICTRSIDKNIAALQLQYEDFKVKTPVTEIIHDANGKITGYGAQIGLKEGVTEKTRFEVVDQRFNEETNQTEYKRVATLKPVKGKIWDNRYMAYEEHDQGSDLKYTTFKKISGGDIYPGMLIIEGKYRKSKK</sequence>
<accession>A0A9D9EGJ5</accession>
<evidence type="ECO:0000256" key="1">
    <source>
        <dbReference type="SAM" id="SignalP"/>
    </source>
</evidence>
<organism evidence="2 3">
    <name type="scientific">Candidatus Enterocola intestinipullorum</name>
    <dbReference type="NCBI Taxonomy" id="2840783"/>
    <lineage>
        <taxon>Bacteria</taxon>
        <taxon>Pseudomonadati</taxon>
        <taxon>Bacteroidota</taxon>
        <taxon>Bacteroidia</taxon>
        <taxon>Bacteroidales</taxon>
        <taxon>Candidatus Enterocola</taxon>
    </lineage>
</organism>
<protein>
    <submittedName>
        <fullName evidence="2">Uncharacterized protein</fullName>
    </submittedName>
</protein>
<reference evidence="2" key="1">
    <citation type="submission" date="2020-10" db="EMBL/GenBank/DDBJ databases">
        <authorList>
            <person name="Gilroy R."/>
        </authorList>
    </citation>
    <scope>NUCLEOTIDE SEQUENCE</scope>
    <source>
        <strain evidence="2">D3-1215</strain>
    </source>
</reference>
<comment type="caution">
    <text evidence="2">The sequence shown here is derived from an EMBL/GenBank/DDBJ whole genome shotgun (WGS) entry which is preliminary data.</text>
</comment>
<feature type="signal peptide" evidence="1">
    <location>
        <begin position="1"/>
        <end position="22"/>
    </location>
</feature>